<protein>
    <recommendedName>
        <fullName evidence="1">Sulfotransferase</fullName>
        <ecNumber evidence="1">2.8.2.-</ecNumber>
    </recommendedName>
</protein>
<evidence type="ECO:0000313" key="3">
    <source>
        <dbReference type="EMBL" id="KAL0160462.1"/>
    </source>
</evidence>
<dbReference type="Pfam" id="PF00685">
    <property type="entry name" value="Sulfotransfer_1"/>
    <property type="match status" value="1"/>
</dbReference>
<dbReference type="GO" id="GO:0016740">
    <property type="term" value="F:transferase activity"/>
    <property type="evidence" value="ECO:0007669"/>
    <property type="project" value="UniProtKB-KW"/>
</dbReference>
<comment type="similarity">
    <text evidence="1">Belongs to the sulfotransferase 1 family.</text>
</comment>
<dbReference type="SUPFAM" id="SSF52540">
    <property type="entry name" value="P-loop containing nucleoside triphosphate hydrolases"/>
    <property type="match status" value="1"/>
</dbReference>
<dbReference type="AlphaFoldDB" id="A0ABD0NFP5"/>
<accession>A0ABD0NFP5</accession>
<evidence type="ECO:0000256" key="1">
    <source>
        <dbReference type="RuleBase" id="RU361155"/>
    </source>
</evidence>
<dbReference type="InterPro" id="IPR027417">
    <property type="entry name" value="P-loop_NTPase"/>
</dbReference>
<keyword evidence="4" id="KW-1185">Reference proteome</keyword>
<keyword evidence="1" id="KW-0808">Transferase</keyword>
<reference evidence="3 4" key="1">
    <citation type="submission" date="2024-05" db="EMBL/GenBank/DDBJ databases">
        <title>Genome sequencing and assembly of Indian major carp, Cirrhinus mrigala (Hamilton, 1822).</title>
        <authorList>
            <person name="Mohindra V."/>
            <person name="Chowdhury L.M."/>
            <person name="Lal K."/>
            <person name="Jena J.K."/>
        </authorList>
    </citation>
    <scope>NUCLEOTIDE SEQUENCE [LARGE SCALE GENOMIC DNA]</scope>
    <source>
        <strain evidence="3">CM1030</strain>
        <tissue evidence="3">Blood</tissue>
    </source>
</reference>
<feature type="domain" description="Sulfotransferase" evidence="2">
    <location>
        <begin position="3"/>
        <end position="49"/>
    </location>
</feature>
<gene>
    <name evidence="3" type="ORF">M9458_044187</name>
</gene>
<dbReference type="Gene3D" id="3.40.50.300">
    <property type="entry name" value="P-loop containing nucleotide triphosphate hydrolases"/>
    <property type="match status" value="1"/>
</dbReference>
<dbReference type="EMBL" id="JAMKFB020000022">
    <property type="protein sequence ID" value="KAL0160462.1"/>
    <property type="molecule type" value="Genomic_DNA"/>
</dbReference>
<evidence type="ECO:0000313" key="4">
    <source>
        <dbReference type="Proteomes" id="UP001529510"/>
    </source>
</evidence>
<evidence type="ECO:0000259" key="2">
    <source>
        <dbReference type="Pfam" id="PF00685"/>
    </source>
</evidence>
<organism evidence="3 4">
    <name type="scientific">Cirrhinus mrigala</name>
    <name type="common">Mrigala</name>
    <dbReference type="NCBI Taxonomy" id="683832"/>
    <lineage>
        <taxon>Eukaryota</taxon>
        <taxon>Metazoa</taxon>
        <taxon>Chordata</taxon>
        <taxon>Craniata</taxon>
        <taxon>Vertebrata</taxon>
        <taxon>Euteleostomi</taxon>
        <taxon>Actinopterygii</taxon>
        <taxon>Neopterygii</taxon>
        <taxon>Teleostei</taxon>
        <taxon>Ostariophysi</taxon>
        <taxon>Cypriniformes</taxon>
        <taxon>Cyprinidae</taxon>
        <taxon>Labeoninae</taxon>
        <taxon>Labeonini</taxon>
        <taxon>Cirrhinus</taxon>
    </lineage>
</organism>
<proteinExistence type="inferred from homology"/>
<dbReference type="EC" id="2.8.2.-" evidence="1"/>
<dbReference type="InterPro" id="IPR000863">
    <property type="entry name" value="Sulfotransferase_dom"/>
</dbReference>
<feature type="non-terminal residue" evidence="3">
    <location>
        <position position="1"/>
    </location>
</feature>
<sequence length="52" mass="5857">NLSDAAIDKVVEAATFKHMKKDPLANYEFLPSNITDHPKEAFVRKGQTKVKN</sequence>
<name>A0ABD0NFP5_CIRMR</name>
<dbReference type="Proteomes" id="UP001529510">
    <property type="component" value="Unassembled WGS sequence"/>
</dbReference>
<comment type="caution">
    <text evidence="3">The sequence shown here is derived from an EMBL/GenBank/DDBJ whole genome shotgun (WGS) entry which is preliminary data.</text>
</comment>